<feature type="compositionally biased region" description="Polar residues" evidence="1">
    <location>
        <begin position="17"/>
        <end position="28"/>
    </location>
</feature>
<feature type="compositionally biased region" description="Basic residues" evidence="1">
    <location>
        <begin position="1"/>
        <end position="16"/>
    </location>
</feature>
<evidence type="ECO:0000313" key="2">
    <source>
        <dbReference type="EMBL" id="KAG8522936.1"/>
    </source>
</evidence>
<comment type="caution">
    <text evidence="2">The sequence shown here is derived from an EMBL/GenBank/DDBJ whole genome shotgun (WGS) entry which is preliminary data.</text>
</comment>
<name>A0A8J6DW30_GALPY</name>
<accession>A0A8J6DW30</accession>
<dbReference type="AlphaFoldDB" id="A0A8J6DW30"/>
<evidence type="ECO:0000256" key="1">
    <source>
        <dbReference type="SAM" id="MobiDB-lite"/>
    </source>
</evidence>
<protein>
    <submittedName>
        <fullName evidence="2">Uncharacterized protein</fullName>
    </submittedName>
</protein>
<sequence length="106" mass="11726">MKWRPHVVKLQPKLRRTLSTAQPVTARSPSDALSPLDSTQLPAVPPTAHRLIKPHPSPQPFHRKCATALHKGSWVTKSAAPTDPKGRTRRPSPEKETLLKAMHPGQ</sequence>
<keyword evidence="3" id="KW-1185">Reference proteome</keyword>
<dbReference type="Proteomes" id="UP000700334">
    <property type="component" value="Unassembled WGS sequence"/>
</dbReference>
<proteinExistence type="predicted"/>
<evidence type="ECO:0000313" key="3">
    <source>
        <dbReference type="Proteomes" id="UP000700334"/>
    </source>
</evidence>
<gene>
    <name evidence="2" type="ORF">J0S82_010151</name>
</gene>
<reference evidence="2" key="1">
    <citation type="journal article" date="2021" name="Evol. Appl.">
        <title>The genome of the Pyrenean desman and the effects of bottlenecks and inbreeding on the genomic landscape of an endangered species.</title>
        <authorList>
            <person name="Escoda L."/>
            <person name="Castresana J."/>
        </authorList>
    </citation>
    <scope>NUCLEOTIDE SEQUENCE</scope>
    <source>
        <strain evidence="2">IBE-C5619</strain>
    </source>
</reference>
<dbReference type="EMBL" id="JAGFMF010011429">
    <property type="protein sequence ID" value="KAG8522936.1"/>
    <property type="molecule type" value="Genomic_DNA"/>
</dbReference>
<feature type="region of interest" description="Disordered" evidence="1">
    <location>
        <begin position="1"/>
        <end position="106"/>
    </location>
</feature>
<organism evidence="2 3">
    <name type="scientific">Galemys pyrenaicus</name>
    <name type="common">Iberian desman</name>
    <name type="synonym">Pyrenean desman</name>
    <dbReference type="NCBI Taxonomy" id="202257"/>
    <lineage>
        <taxon>Eukaryota</taxon>
        <taxon>Metazoa</taxon>
        <taxon>Chordata</taxon>
        <taxon>Craniata</taxon>
        <taxon>Vertebrata</taxon>
        <taxon>Euteleostomi</taxon>
        <taxon>Mammalia</taxon>
        <taxon>Eutheria</taxon>
        <taxon>Laurasiatheria</taxon>
        <taxon>Eulipotyphla</taxon>
        <taxon>Talpidae</taxon>
        <taxon>Galemys</taxon>
    </lineage>
</organism>